<dbReference type="SUPFAM" id="SSF56935">
    <property type="entry name" value="Porins"/>
    <property type="match status" value="1"/>
</dbReference>
<dbReference type="Proteomes" id="UP000262917">
    <property type="component" value="Unassembled WGS sequence"/>
</dbReference>
<proteinExistence type="predicted"/>
<organism evidence="2 3">
    <name type="scientific">Cognatiluteimonas weifangensis</name>
    <dbReference type="NCBI Taxonomy" id="2303539"/>
    <lineage>
        <taxon>Bacteria</taxon>
        <taxon>Pseudomonadati</taxon>
        <taxon>Pseudomonadota</taxon>
        <taxon>Gammaproteobacteria</taxon>
        <taxon>Lysobacterales</taxon>
        <taxon>Lysobacteraceae</taxon>
        <taxon>Cognatiluteimonas</taxon>
    </lineage>
</organism>
<gene>
    <name evidence="2" type="ORF">D0Y53_10505</name>
</gene>
<name>A0A372DJ29_9GAMM</name>
<dbReference type="RefSeq" id="WP_117203239.1">
    <property type="nucleotide sequence ID" value="NZ_JBHTBK010000019.1"/>
</dbReference>
<reference evidence="2 3" key="1">
    <citation type="submission" date="2018-08" db="EMBL/GenBank/DDBJ databases">
        <title>Lysobacter weifangensis sp. nov., a new member of the family 'Xanthomonadaceae', isolated from soil in a farmland.</title>
        <authorList>
            <person name="Zhao H."/>
        </authorList>
    </citation>
    <scope>NUCLEOTIDE SEQUENCE [LARGE SCALE GENOMIC DNA]</scope>
    <source>
        <strain evidence="2 3">WF-2</strain>
    </source>
</reference>
<accession>A0A372DJ29</accession>
<dbReference type="OrthoDB" id="5979319at2"/>
<feature type="signal peptide" evidence="1">
    <location>
        <begin position="1"/>
        <end position="34"/>
    </location>
</feature>
<protein>
    <recommendedName>
        <fullName evidence="4">Outer membrane beta-barrel protein</fullName>
    </recommendedName>
</protein>
<evidence type="ECO:0000313" key="2">
    <source>
        <dbReference type="EMBL" id="RFP59553.1"/>
    </source>
</evidence>
<keyword evidence="3" id="KW-1185">Reference proteome</keyword>
<sequence>MKTPEPGCGRSRPLRRTALSAALAAAAIAGGVHAAEIDYQLELALLHSDNINLSEDNQAKDTILIPRLAFEARQQGTAIALHARGELERRHYFDNTFPDETRTAFAGQLDWALLPERMHLVFEDYLSHEPIDIRDGRYPGNLQRVNVFLAGPSFLARFGERNRLRLDLRASDSHAEVTPGFDGRRYSAVAALQHELTATSRASINVASTRAEFDDPPPVATDYTLQEGFGRYEGSLRGIEYEIDLGHARLNRAAGDDATTTIARATATWQISPRSRLRLRARHQFSDEVQDLVVRMSDPDEPLAADLAGVFSPFVTAGVYRQRSAEIDYRFNGQRLSLRLRPLYRHLRYFDRPQNDRTMRSAYYRIGYRVRPRADVFFEGYTSKHEFLTQPREDMDHVHSLGIDYRMTRHLSWRAEVMRNTRASTQADPRYRENAAQLTIVWMR</sequence>
<feature type="chain" id="PRO_5016631118" description="Outer membrane beta-barrel protein" evidence="1">
    <location>
        <begin position="35"/>
        <end position="444"/>
    </location>
</feature>
<dbReference type="EMBL" id="QVPD01000011">
    <property type="protein sequence ID" value="RFP59553.1"/>
    <property type="molecule type" value="Genomic_DNA"/>
</dbReference>
<evidence type="ECO:0008006" key="4">
    <source>
        <dbReference type="Google" id="ProtNLM"/>
    </source>
</evidence>
<keyword evidence="1" id="KW-0732">Signal</keyword>
<dbReference type="AlphaFoldDB" id="A0A372DJ29"/>
<evidence type="ECO:0000256" key="1">
    <source>
        <dbReference type="SAM" id="SignalP"/>
    </source>
</evidence>
<evidence type="ECO:0000313" key="3">
    <source>
        <dbReference type="Proteomes" id="UP000262917"/>
    </source>
</evidence>
<comment type="caution">
    <text evidence="2">The sequence shown here is derived from an EMBL/GenBank/DDBJ whole genome shotgun (WGS) entry which is preliminary data.</text>
</comment>